<dbReference type="EMBL" id="PGFH01000001">
    <property type="protein sequence ID" value="PJJ82527.1"/>
    <property type="molecule type" value="Genomic_DNA"/>
</dbReference>
<dbReference type="OrthoDB" id="1413770at2"/>
<name>A0A2M9D9X3_9MICO</name>
<accession>A0A2M9D9X3</accession>
<feature type="domain" description="Acyl-CoA thioesterase-like N-terminal HotDog" evidence="1">
    <location>
        <begin position="25"/>
        <end position="106"/>
    </location>
</feature>
<sequence>MTSTPSSYYLRHGDTRFESTIHAQGAWNPHEQHMAPVAGILAHALEGFEARPELRIARISYEILGLIPDGEFDIHVSMLRPGRTIELVQAELSAGGRVAVRATTWRLHTSDTAEIAGIVDERMLGPESAGAPVNLTQWPGGYIRSIEARALPEHEAGRGRVWLRTPVPLLASEPISDFVRLMGLVDTSNGIATRVKPGEGGYAFPNVDLQIHLYRIPVGEWLGLENAVSFGTDGVGLTSTVLHDSQGPFGRAEQILTLRKL</sequence>
<protein>
    <submittedName>
        <fullName evidence="3">Thioesterase superfamily protein</fullName>
    </submittedName>
</protein>
<proteinExistence type="predicted"/>
<keyword evidence="4" id="KW-1185">Reference proteome</keyword>
<dbReference type="Gene3D" id="2.40.160.210">
    <property type="entry name" value="Acyl-CoA thioesterase, double hotdog domain"/>
    <property type="match status" value="1"/>
</dbReference>
<dbReference type="InterPro" id="IPR049450">
    <property type="entry name" value="ACOT8-like_C"/>
</dbReference>
<evidence type="ECO:0000313" key="4">
    <source>
        <dbReference type="Proteomes" id="UP000231742"/>
    </source>
</evidence>
<organism evidence="3 4">
    <name type="scientific">Salinibacterium amurskyense</name>
    <dbReference type="NCBI Taxonomy" id="205941"/>
    <lineage>
        <taxon>Bacteria</taxon>
        <taxon>Bacillati</taxon>
        <taxon>Actinomycetota</taxon>
        <taxon>Actinomycetes</taxon>
        <taxon>Micrococcales</taxon>
        <taxon>Microbacteriaceae</taxon>
        <taxon>Salinibacterium</taxon>
    </lineage>
</organism>
<dbReference type="Pfam" id="PF20789">
    <property type="entry name" value="4HBT_3C"/>
    <property type="match status" value="1"/>
</dbReference>
<dbReference type="InterPro" id="IPR049449">
    <property type="entry name" value="TesB_ACOT8-like_N"/>
</dbReference>
<dbReference type="InterPro" id="IPR042171">
    <property type="entry name" value="Acyl-CoA_hotdog"/>
</dbReference>
<reference evidence="3 4" key="1">
    <citation type="submission" date="2017-11" db="EMBL/GenBank/DDBJ databases">
        <title>Genomic Encyclopedia of Archaeal and Bacterial Type Strains, Phase II (KMG-II): From Individual Species to Whole Genera.</title>
        <authorList>
            <person name="Goeker M."/>
        </authorList>
    </citation>
    <scope>NUCLEOTIDE SEQUENCE [LARGE SCALE GENOMIC DNA]</scope>
    <source>
        <strain evidence="3 4">DSM 16400</strain>
    </source>
</reference>
<gene>
    <name evidence="3" type="ORF">CLV85_1729</name>
</gene>
<dbReference type="AlphaFoldDB" id="A0A2M9D9X3"/>
<dbReference type="SUPFAM" id="SSF54637">
    <property type="entry name" value="Thioesterase/thiol ester dehydrase-isomerase"/>
    <property type="match status" value="1"/>
</dbReference>
<evidence type="ECO:0000259" key="1">
    <source>
        <dbReference type="Pfam" id="PF13622"/>
    </source>
</evidence>
<dbReference type="Pfam" id="PF13622">
    <property type="entry name" value="4HBT_3"/>
    <property type="match status" value="1"/>
</dbReference>
<feature type="domain" description="Acyl-CoA thioesterase-like C-terminal" evidence="2">
    <location>
        <begin position="138"/>
        <end position="256"/>
    </location>
</feature>
<dbReference type="RefSeq" id="WP_100389114.1">
    <property type="nucleotide sequence ID" value="NZ_BMZU01000001.1"/>
</dbReference>
<comment type="caution">
    <text evidence="3">The sequence shown here is derived from an EMBL/GenBank/DDBJ whole genome shotgun (WGS) entry which is preliminary data.</text>
</comment>
<evidence type="ECO:0000313" key="3">
    <source>
        <dbReference type="EMBL" id="PJJ82527.1"/>
    </source>
</evidence>
<dbReference type="Proteomes" id="UP000231742">
    <property type="component" value="Unassembled WGS sequence"/>
</dbReference>
<evidence type="ECO:0000259" key="2">
    <source>
        <dbReference type="Pfam" id="PF20789"/>
    </source>
</evidence>
<dbReference type="InterPro" id="IPR029069">
    <property type="entry name" value="HotDog_dom_sf"/>
</dbReference>